<dbReference type="InterPro" id="IPR051922">
    <property type="entry name" value="Bact_Sporulation_Assoc"/>
</dbReference>
<reference evidence="3 4" key="1">
    <citation type="journal article" date="2016" name="Nat. Commun.">
        <title>Thousands of microbial genomes shed light on interconnected biogeochemical processes in an aquifer system.</title>
        <authorList>
            <person name="Anantharaman K."/>
            <person name="Brown C.T."/>
            <person name="Hug L.A."/>
            <person name="Sharon I."/>
            <person name="Castelle C.J."/>
            <person name="Probst A.J."/>
            <person name="Thomas B.C."/>
            <person name="Singh A."/>
            <person name="Wilkins M.J."/>
            <person name="Karaoz U."/>
            <person name="Brodie E.L."/>
            <person name="Williams K.H."/>
            <person name="Hubbard S.S."/>
            <person name="Banfield J.F."/>
        </authorList>
    </citation>
    <scope>NUCLEOTIDE SEQUENCE [LARGE SCALE GENOMIC DNA]</scope>
</reference>
<dbReference type="PANTHER" id="PTHR30032">
    <property type="entry name" value="N-ACETYLMURAMOYL-L-ALANINE AMIDASE-RELATED"/>
    <property type="match status" value="1"/>
</dbReference>
<keyword evidence="1" id="KW-1133">Transmembrane helix</keyword>
<keyword evidence="1" id="KW-0812">Transmembrane</keyword>
<gene>
    <name evidence="3" type="ORF">A2Y85_08020</name>
</gene>
<protein>
    <recommendedName>
        <fullName evidence="2">Sporulation stage II protein D amidase enhancer LytB N-terminal domain-containing protein</fullName>
    </recommendedName>
</protein>
<feature type="transmembrane region" description="Helical" evidence="1">
    <location>
        <begin position="25"/>
        <end position="45"/>
    </location>
</feature>
<dbReference type="InterPro" id="IPR013486">
    <property type="entry name" value="SpoIID/LytB"/>
</dbReference>
<dbReference type="NCBIfam" id="TIGR02669">
    <property type="entry name" value="SpoIID_LytB"/>
    <property type="match status" value="1"/>
</dbReference>
<dbReference type="Proteomes" id="UP000177025">
    <property type="component" value="Unassembled WGS sequence"/>
</dbReference>
<comment type="caution">
    <text evidence="3">The sequence shown here is derived from an EMBL/GenBank/DDBJ whole genome shotgun (WGS) entry which is preliminary data.</text>
</comment>
<dbReference type="Pfam" id="PF08486">
    <property type="entry name" value="SpoIID"/>
    <property type="match status" value="1"/>
</dbReference>
<accession>A0A1F4U1E2</accession>
<sequence length="390" mass="44364">MKQISNGLDYDYNCYRKYLLTAIKYYIVGLSFFCMVNTLSCTQYLRTGTSRRTVRIALINGVQEVVVSGRIKNKYKKEYSITPTHKFPIQVSASKGIVSVNKKPYRGKLNIDLINSRIWVINIINIEDYLQGVVPCEIGKINYDLLEAAKAQAIAARTYAAAHIDQYAGLGFDLYATIRDQVYNGYNAETEITNQAVKETKGRIIVYNQRPIEAKYHSTCGGRTADFTDAWAGDGPTYLRSVACPYCRNSPHYLWKKTLSKKDFFRRLRAGMAKIGTLIPENELITNIRLTRNKISCRIRKMTIETNTREYALTNYQIRTVFGEPTDPGSLLKSNYIEITVHDDSIIIIGHGFGHGVGMCQFGAIEMATQGFDHRQILLHYYPGTRIVKY</sequence>
<evidence type="ECO:0000259" key="2">
    <source>
        <dbReference type="Pfam" id="PF08486"/>
    </source>
</evidence>
<evidence type="ECO:0000313" key="4">
    <source>
        <dbReference type="Proteomes" id="UP000177025"/>
    </source>
</evidence>
<keyword evidence="1" id="KW-0472">Membrane</keyword>
<organism evidence="3 4">
    <name type="scientific">candidate division WOR-3 bacterium RBG_13_43_14</name>
    <dbReference type="NCBI Taxonomy" id="1802590"/>
    <lineage>
        <taxon>Bacteria</taxon>
        <taxon>Bacteria division WOR-3</taxon>
    </lineage>
</organism>
<proteinExistence type="predicted"/>
<feature type="domain" description="Sporulation stage II protein D amidase enhancer LytB N-terminal" evidence="2">
    <location>
        <begin position="116"/>
        <end position="207"/>
    </location>
</feature>
<dbReference type="AlphaFoldDB" id="A0A1F4U1E2"/>
<evidence type="ECO:0000313" key="3">
    <source>
        <dbReference type="EMBL" id="OGC38795.1"/>
    </source>
</evidence>
<dbReference type="InterPro" id="IPR013693">
    <property type="entry name" value="SpoIID/LytB_N"/>
</dbReference>
<dbReference type="EMBL" id="MEUM01000166">
    <property type="protein sequence ID" value="OGC38795.1"/>
    <property type="molecule type" value="Genomic_DNA"/>
</dbReference>
<dbReference type="PANTHER" id="PTHR30032:SF4">
    <property type="entry name" value="AMIDASE ENHANCER"/>
    <property type="match status" value="1"/>
</dbReference>
<name>A0A1F4U1E2_UNCW3</name>
<dbReference type="GO" id="GO:0030435">
    <property type="term" value="P:sporulation resulting in formation of a cellular spore"/>
    <property type="evidence" value="ECO:0007669"/>
    <property type="project" value="InterPro"/>
</dbReference>
<evidence type="ECO:0000256" key="1">
    <source>
        <dbReference type="SAM" id="Phobius"/>
    </source>
</evidence>
<dbReference type="GO" id="GO:0030288">
    <property type="term" value="C:outer membrane-bounded periplasmic space"/>
    <property type="evidence" value="ECO:0007669"/>
    <property type="project" value="TreeGrafter"/>
</dbReference>